<dbReference type="STRING" id="1965070.A0A3S3RYB0"/>
<dbReference type="GO" id="GO:0019778">
    <property type="term" value="F:Atg12 activating enzyme activity"/>
    <property type="evidence" value="ECO:0007669"/>
    <property type="project" value="TreeGrafter"/>
</dbReference>
<dbReference type="SUPFAM" id="SSF69572">
    <property type="entry name" value="Activating enzymes of the ubiquitin-like proteins"/>
    <property type="match status" value="1"/>
</dbReference>
<dbReference type="AlphaFoldDB" id="A0A3S3RYB0"/>
<dbReference type="Pfam" id="PF16420">
    <property type="entry name" value="ATG7_N"/>
    <property type="match status" value="1"/>
</dbReference>
<evidence type="ECO:0000259" key="9">
    <source>
        <dbReference type="Pfam" id="PF16420"/>
    </source>
</evidence>
<evidence type="ECO:0000256" key="1">
    <source>
        <dbReference type="ARBA" id="ARBA00010931"/>
    </source>
</evidence>
<dbReference type="InterPro" id="IPR042523">
    <property type="entry name" value="Atg7_N_2"/>
</dbReference>
<dbReference type="GO" id="GO:0000407">
    <property type="term" value="C:phagophore assembly site"/>
    <property type="evidence" value="ECO:0007669"/>
    <property type="project" value="UniProtKB-SubCell"/>
</dbReference>
<feature type="domain" description="THIF-type NAD/FAD binding fold" evidence="8">
    <location>
        <begin position="341"/>
        <end position="585"/>
    </location>
</feature>
<evidence type="ECO:0000256" key="5">
    <source>
        <dbReference type="ARBA" id="ARBA00023006"/>
    </source>
</evidence>
<keyword evidence="7" id="KW-0833">Ubl conjugation pathway</keyword>
<dbReference type="Gene3D" id="3.40.140.100">
    <property type="entry name" value="Ubiquitin-like modifier-activating enzyme ATG7 C-terminal domain"/>
    <property type="match status" value="1"/>
</dbReference>
<evidence type="ECO:0000256" key="4">
    <source>
        <dbReference type="ARBA" id="ARBA00022927"/>
    </source>
</evidence>
<feature type="domain" description="Ubiquitin-like modifier-activating enzyme Atg7 N-terminal" evidence="9">
    <location>
        <begin position="8"/>
        <end position="323"/>
    </location>
</feature>
<evidence type="ECO:0000259" key="8">
    <source>
        <dbReference type="Pfam" id="PF00899"/>
    </source>
</evidence>
<comment type="caution">
    <text evidence="10">The sequence shown here is derived from an EMBL/GenBank/DDBJ whole genome shotgun (WGS) entry which is preliminary data.</text>
</comment>
<dbReference type="GO" id="GO:0034727">
    <property type="term" value="P:piecemeal microautophagy of the nucleus"/>
    <property type="evidence" value="ECO:0007669"/>
    <property type="project" value="TreeGrafter"/>
</dbReference>
<dbReference type="InterPro" id="IPR035985">
    <property type="entry name" value="Ubiquitin-activating_enz"/>
</dbReference>
<dbReference type="PANTHER" id="PTHR10953:SF3">
    <property type="entry name" value="UBIQUITIN-LIKE MODIFIER-ACTIVATING ENZYME ATG7"/>
    <property type="match status" value="1"/>
</dbReference>
<dbReference type="GO" id="GO:0000422">
    <property type="term" value="P:autophagy of mitochondrion"/>
    <property type="evidence" value="ECO:0007669"/>
    <property type="project" value="TreeGrafter"/>
</dbReference>
<dbReference type="GO" id="GO:0006995">
    <property type="term" value="P:cellular response to nitrogen starvation"/>
    <property type="evidence" value="ECO:0007669"/>
    <property type="project" value="TreeGrafter"/>
</dbReference>
<dbReference type="InterPro" id="IPR006285">
    <property type="entry name" value="Atg7"/>
</dbReference>
<evidence type="ECO:0000256" key="3">
    <source>
        <dbReference type="ARBA" id="ARBA00022448"/>
    </source>
</evidence>
<protein>
    <recommendedName>
        <fullName evidence="2 7">Ubiquitin-like modifier-activating enzyme ATG7</fullName>
    </recommendedName>
    <alternativeName>
        <fullName evidence="7">Autophagy-related protein 7</fullName>
    </alternativeName>
</protein>
<evidence type="ECO:0000256" key="7">
    <source>
        <dbReference type="RuleBase" id="RU366022"/>
    </source>
</evidence>
<reference evidence="10 11" key="1">
    <citation type="journal article" date="2018" name="Gigascience">
        <title>Genomes of trombidid mites reveal novel predicted allergens and laterally-transferred genes associated with secondary metabolism.</title>
        <authorList>
            <person name="Dong X."/>
            <person name="Chaisiri K."/>
            <person name="Xia D."/>
            <person name="Armstrong S.D."/>
            <person name="Fang Y."/>
            <person name="Donnelly M.J."/>
            <person name="Kadowaki T."/>
            <person name="McGarry J.W."/>
            <person name="Darby A.C."/>
            <person name="Makepeace B.L."/>
        </authorList>
    </citation>
    <scope>NUCLEOTIDE SEQUENCE [LARGE SCALE GENOMIC DNA]</scope>
    <source>
        <strain evidence="10">UoL-WK</strain>
    </source>
</reference>
<dbReference type="EMBL" id="NCKU01003279">
    <property type="protein sequence ID" value="RWS07837.1"/>
    <property type="molecule type" value="Genomic_DNA"/>
</dbReference>
<evidence type="ECO:0000313" key="10">
    <source>
        <dbReference type="EMBL" id="RWS07837.1"/>
    </source>
</evidence>
<comment type="similarity">
    <text evidence="1 7">Belongs to the ATG7 family.</text>
</comment>
<dbReference type="InterPro" id="IPR045886">
    <property type="entry name" value="ThiF/MoeB/HesA"/>
</dbReference>
<dbReference type="GO" id="GO:0000045">
    <property type="term" value="P:autophagosome assembly"/>
    <property type="evidence" value="ECO:0007669"/>
    <property type="project" value="TreeGrafter"/>
</dbReference>
<comment type="subcellular location">
    <subcellularLocation>
        <location evidence="7">Cytoplasm</location>
    </subcellularLocation>
    <subcellularLocation>
        <location evidence="7">Preautophagosomal structure</location>
    </subcellularLocation>
</comment>
<dbReference type="GO" id="GO:0019779">
    <property type="term" value="F:Atg8 activating enzyme activity"/>
    <property type="evidence" value="ECO:0007669"/>
    <property type="project" value="TreeGrafter"/>
</dbReference>
<evidence type="ECO:0000256" key="2">
    <source>
        <dbReference type="ARBA" id="ARBA00017647"/>
    </source>
</evidence>
<keyword evidence="11" id="KW-1185">Reference proteome</keyword>
<keyword evidence="5 7" id="KW-0072">Autophagy</keyword>
<dbReference type="FunFam" id="3.40.50.720:FF:000243">
    <property type="entry name" value="Ubiquitin-like modifier-activating enzyme ATG7"/>
    <property type="match status" value="1"/>
</dbReference>
<name>A0A3S3RYB0_9ACAR</name>
<dbReference type="Proteomes" id="UP000285301">
    <property type="component" value="Unassembled WGS sequence"/>
</dbReference>
<dbReference type="OrthoDB" id="338614at2759"/>
<proteinExistence type="inferred from homology"/>
<dbReference type="PANTHER" id="PTHR10953">
    <property type="entry name" value="UBIQUITIN-ACTIVATING ENZYME E1"/>
    <property type="match status" value="1"/>
</dbReference>
<feature type="active site" description="Glycyl thioester intermediate" evidence="6">
    <location>
        <position position="550"/>
    </location>
</feature>
<organism evidence="10 11">
    <name type="scientific">Dinothrombium tinctorium</name>
    <dbReference type="NCBI Taxonomy" id="1965070"/>
    <lineage>
        <taxon>Eukaryota</taxon>
        <taxon>Metazoa</taxon>
        <taxon>Ecdysozoa</taxon>
        <taxon>Arthropoda</taxon>
        <taxon>Chelicerata</taxon>
        <taxon>Arachnida</taxon>
        <taxon>Acari</taxon>
        <taxon>Acariformes</taxon>
        <taxon>Trombidiformes</taxon>
        <taxon>Prostigmata</taxon>
        <taxon>Anystina</taxon>
        <taxon>Parasitengona</taxon>
        <taxon>Trombidioidea</taxon>
        <taxon>Trombidiidae</taxon>
        <taxon>Dinothrombium</taxon>
    </lineage>
</organism>
<keyword evidence="4 7" id="KW-0653">Protein transport</keyword>
<dbReference type="NCBIfam" id="TIGR01381">
    <property type="entry name" value="E1_like_apg7"/>
    <property type="match status" value="1"/>
</dbReference>
<evidence type="ECO:0000313" key="11">
    <source>
        <dbReference type="Proteomes" id="UP000285301"/>
    </source>
</evidence>
<dbReference type="InterPro" id="IPR042522">
    <property type="entry name" value="Atg7_N_1"/>
</dbReference>
<sequence>MNESEDILQFYPFSSLIDPSFWHIVSEKKLSVYRLNETAIDIFGMYRNDEAKNLPPLAAFSYDSLNEYYYMLTLSKTHFFLLSAPSSESGSYPMFGKLIIYNTLEAFRNANKKELLQSFGEKLWQRMNDAKECTNITELLSQFLLIAFADLKKYHYHYWFAFPVFQYPQSSVLQSIAALKNVWTKEQLSEFQTKISQTPESKKAYFLTFVNDETNEVSIHPFEDYKLLEKKCGQVFFSFADPCPNPKYPGWPLRNFLTLIVLKYKLEICSILSFRLQRNDCSESLLFEVKLVYKEESKCPPCIGWEKNEKQKLGAKFVDLSSTFDPKRLAESAVDLNLKLMRWRLVPSLDLQKISETKCLLLGAGTLGCNVARCLLAWGVKNITFVDNGKVSFSNPVRQSLYEFNDCLERGKPKAEAAADGLKRIYPSANAKSVVLTIPMPGHPVSSTMINEVENDVLTLEQLIESHDCVFLLMDTRESRWLPTVICQSKRKLVINAALGFDTYLVQRHGIQASKAFQSSAKDDRLGCYFCNDVVAPGDSTKNRTLDQECTVTRPGVSYLAAGLAAELMVSVIQHPLGANAPANYTTDDDDPFAESCLGIVPHQIRGFLSQFNQLMPVSKAFDCCTACSSQVVEAYETKGFDFLLQVFKDTDHLETYTSK</sequence>
<gene>
    <name evidence="10" type="ORF">B4U79_08205</name>
</gene>
<dbReference type="InterPro" id="IPR032197">
    <property type="entry name" value="Atg7_N"/>
</dbReference>
<comment type="function">
    <text evidence="7">E1-like activating enzyme involved in the 2 ubiquitin-like systems required for autophagy.</text>
</comment>
<dbReference type="Gene3D" id="3.40.140.70">
    <property type="entry name" value="Ubiquitin-like modifier-activating enzyme ATG7 N-terminal domain"/>
    <property type="match status" value="1"/>
</dbReference>
<comment type="subunit">
    <text evidence="7">Homodimer.</text>
</comment>
<accession>A0A3S3RYB0</accession>
<keyword evidence="3 7" id="KW-0813">Transport</keyword>
<evidence type="ECO:0000256" key="6">
    <source>
        <dbReference type="PIRSR" id="PIRSR606285-1"/>
    </source>
</evidence>
<dbReference type="InterPro" id="IPR000594">
    <property type="entry name" value="ThiF_NAD_FAD-bd"/>
</dbReference>
<dbReference type="Pfam" id="PF00899">
    <property type="entry name" value="ThiF"/>
    <property type="match status" value="1"/>
</dbReference>
<dbReference type="CDD" id="cd01486">
    <property type="entry name" value="Apg7"/>
    <property type="match status" value="1"/>
</dbReference>
<dbReference type="GO" id="GO:0032446">
    <property type="term" value="P:protein modification by small protein conjugation"/>
    <property type="evidence" value="ECO:0007669"/>
    <property type="project" value="TreeGrafter"/>
</dbReference>
<dbReference type="GO" id="GO:0015031">
    <property type="term" value="P:protein transport"/>
    <property type="evidence" value="ECO:0007669"/>
    <property type="project" value="UniProtKB-UniRule"/>
</dbReference>
<keyword evidence="7" id="KW-0963">Cytoplasm</keyword>
<dbReference type="Gene3D" id="3.40.50.720">
    <property type="entry name" value="NAD(P)-binding Rossmann-like Domain"/>
    <property type="match status" value="1"/>
</dbReference>